<dbReference type="Pfam" id="PF02599">
    <property type="entry name" value="CsrA"/>
    <property type="match status" value="1"/>
</dbReference>
<dbReference type="Proteomes" id="UP000054921">
    <property type="component" value="Unassembled WGS sequence"/>
</dbReference>
<evidence type="ECO:0000256" key="4">
    <source>
        <dbReference type="ARBA" id="ARBA00023159"/>
    </source>
</evidence>
<dbReference type="InterPro" id="IPR003751">
    <property type="entry name" value="CsrA"/>
</dbReference>
<dbReference type="GO" id="GO:0006402">
    <property type="term" value="P:mRNA catabolic process"/>
    <property type="evidence" value="ECO:0007669"/>
    <property type="project" value="InterPro"/>
</dbReference>
<evidence type="ECO:0000313" key="6">
    <source>
        <dbReference type="EMBL" id="KTC81086.1"/>
    </source>
</evidence>
<comment type="similarity">
    <text evidence="5">Belongs to the CsrA/RsmA family.</text>
</comment>
<dbReference type="PANTHER" id="PTHR34984">
    <property type="entry name" value="CARBON STORAGE REGULATOR"/>
    <property type="match status" value="1"/>
</dbReference>
<gene>
    <name evidence="6" type="primary">lvrC</name>
    <name evidence="5" type="synonym">csrA</name>
    <name evidence="6" type="ORF">Lche_3106</name>
</gene>
<dbReference type="GO" id="GO:0006109">
    <property type="term" value="P:regulation of carbohydrate metabolic process"/>
    <property type="evidence" value="ECO:0007669"/>
    <property type="project" value="UniProtKB-UniRule"/>
</dbReference>
<dbReference type="HAMAP" id="MF_00167">
    <property type="entry name" value="CsrA"/>
    <property type="match status" value="1"/>
</dbReference>
<dbReference type="GO" id="GO:0045947">
    <property type="term" value="P:negative regulation of translational initiation"/>
    <property type="evidence" value="ECO:0007669"/>
    <property type="project" value="UniProtKB-UniRule"/>
</dbReference>
<reference evidence="6 7" key="1">
    <citation type="submission" date="2015-11" db="EMBL/GenBank/DDBJ databases">
        <title>Genomic analysis of 38 Legionella species identifies large and diverse effector repertoires.</title>
        <authorList>
            <person name="Burstein D."/>
            <person name="Amaro F."/>
            <person name="Zusman T."/>
            <person name="Lifshitz Z."/>
            <person name="Cohen O."/>
            <person name="Gilbert J.A."/>
            <person name="Pupko T."/>
            <person name="Shuman H.A."/>
            <person name="Segal G."/>
        </authorList>
    </citation>
    <scope>NUCLEOTIDE SEQUENCE [LARGE SCALE GENOMIC DNA]</scope>
    <source>
        <strain evidence="6 7">ORW</strain>
    </source>
</reference>
<evidence type="ECO:0000313" key="7">
    <source>
        <dbReference type="Proteomes" id="UP000054921"/>
    </source>
</evidence>
<keyword evidence="3 5" id="KW-0694">RNA-binding</keyword>
<evidence type="ECO:0000256" key="2">
    <source>
        <dbReference type="ARBA" id="ARBA00022845"/>
    </source>
</evidence>
<dbReference type="GO" id="GO:0048027">
    <property type="term" value="F:mRNA 5'-UTR binding"/>
    <property type="evidence" value="ECO:0007669"/>
    <property type="project" value="UniProtKB-UniRule"/>
</dbReference>
<dbReference type="RefSeq" id="WP_019350291.1">
    <property type="nucleotide sequence ID" value="NZ_LNXW01000013.1"/>
</dbReference>
<dbReference type="SUPFAM" id="SSF117130">
    <property type="entry name" value="CsrA-like"/>
    <property type="match status" value="1"/>
</dbReference>
<dbReference type="InterPro" id="IPR036107">
    <property type="entry name" value="CsrA_sf"/>
</dbReference>
<keyword evidence="4 5" id="KW-0010">Activator</keyword>
<dbReference type="STRING" id="28084.Lche_3106"/>
<evidence type="ECO:0000256" key="1">
    <source>
        <dbReference type="ARBA" id="ARBA00022490"/>
    </source>
</evidence>
<keyword evidence="5" id="KW-0678">Repressor</keyword>
<organism evidence="6 7">
    <name type="scientific">Legionella cherrii</name>
    <dbReference type="NCBI Taxonomy" id="28084"/>
    <lineage>
        <taxon>Bacteria</taxon>
        <taxon>Pseudomonadati</taxon>
        <taxon>Pseudomonadota</taxon>
        <taxon>Gammaproteobacteria</taxon>
        <taxon>Legionellales</taxon>
        <taxon>Legionellaceae</taxon>
        <taxon>Legionella</taxon>
    </lineage>
</organism>
<comment type="function">
    <text evidence="5">A key translational regulator that binds mRNA to regulate translation initiation and/or mRNA stability. Mediates global changes in gene expression, shifting from rapid growth to stress survival by linking envelope stress, the stringent response and the catabolite repression systems. Usually binds in the 5'-UTR; binding at or near the Shine-Dalgarno sequence prevents ribosome-binding, repressing translation, binding elsewhere in the 5'-UTR can activate translation and/or stabilize the mRNA. Its function is antagonized by small RNA(s).</text>
</comment>
<sequence>MLVLTRKAGQQILIGKGLIQMKVLKVDDDIISIGIKAPLHIDIDREEIYLKKLQQERAESSTKKVAL</sequence>
<dbReference type="GO" id="GO:0045948">
    <property type="term" value="P:positive regulation of translational initiation"/>
    <property type="evidence" value="ECO:0007669"/>
    <property type="project" value="UniProtKB-UniRule"/>
</dbReference>
<dbReference type="GO" id="GO:0005829">
    <property type="term" value="C:cytosol"/>
    <property type="evidence" value="ECO:0007669"/>
    <property type="project" value="TreeGrafter"/>
</dbReference>
<dbReference type="AlphaFoldDB" id="A0A0W0SC08"/>
<keyword evidence="1 5" id="KW-0963">Cytoplasm</keyword>
<proteinExistence type="inferred from homology"/>
<dbReference type="Gene3D" id="2.60.40.4380">
    <property type="entry name" value="Translational regulator CsrA"/>
    <property type="match status" value="1"/>
</dbReference>
<dbReference type="PANTHER" id="PTHR34984:SF1">
    <property type="entry name" value="CARBON STORAGE REGULATOR"/>
    <property type="match status" value="1"/>
</dbReference>
<keyword evidence="2 5" id="KW-0810">Translation regulation</keyword>
<dbReference type="PATRIC" id="fig|28084.5.peg.3369"/>
<evidence type="ECO:0000256" key="3">
    <source>
        <dbReference type="ARBA" id="ARBA00022884"/>
    </source>
</evidence>
<name>A0A0W0SC08_9GAMM</name>
<comment type="subunit">
    <text evidence="5">Homodimer; the beta-strands of each monomer intercalate to form a hydrophobic core, while the alpha-helices form wings that extend away from the core.</text>
</comment>
<comment type="caution">
    <text evidence="6">The sequence shown here is derived from an EMBL/GenBank/DDBJ whole genome shotgun (WGS) entry which is preliminary data.</text>
</comment>
<accession>A0A0W0SC08</accession>
<dbReference type="EMBL" id="LNXW01000013">
    <property type="protein sequence ID" value="KTC81086.1"/>
    <property type="molecule type" value="Genomic_DNA"/>
</dbReference>
<dbReference type="OrthoDB" id="9809061at2"/>
<dbReference type="GeneID" id="93293981"/>
<evidence type="ECO:0000256" key="5">
    <source>
        <dbReference type="HAMAP-Rule" id="MF_00167"/>
    </source>
</evidence>
<protein>
    <recommendedName>
        <fullName evidence="5">Translational regulator CsrA</fullName>
    </recommendedName>
    <alternativeName>
        <fullName evidence="5">Carbon storage regulator</fullName>
    </alternativeName>
</protein>
<comment type="subcellular location">
    <subcellularLocation>
        <location evidence="5">Cytoplasm</location>
    </subcellularLocation>
</comment>